<dbReference type="HOGENOM" id="CLU_3293447_0_0_9"/>
<keyword evidence="2" id="KW-1185">Reference proteome</keyword>
<protein>
    <submittedName>
        <fullName evidence="1">Uncharacterized protein</fullName>
    </submittedName>
</protein>
<evidence type="ECO:0000313" key="2">
    <source>
        <dbReference type="Proteomes" id="UP000029431"/>
    </source>
</evidence>
<organism evidence="1 2">
    <name type="scientific">Paenibacillus larvae subsp. larvae DSM 25430</name>
    <dbReference type="NCBI Taxonomy" id="697284"/>
    <lineage>
        <taxon>Bacteria</taxon>
        <taxon>Bacillati</taxon>
        <taxon>Bacillota</taxon>
        <taxon>Bacilli</taxon>
        <taxon>Bacillales</taxon>
        <taxon>Paenibacillaceae</taxon>
        <taxon>Paenibacillus</taxon>
    </lineage>
</organism>
<dbReference type="EMBL" id="CP003355">
    <property type="protein sequence ID" value="AHD05661.1"/>
    <property type="molecule type" value="Genomic_DNA"/>
</dbReference>
<dbReference type="KEGG" id="plv:ERIC2_c18580"/>
<dbReference type="AlphaFoldDB" id="V9W3P1"/>
<name>V9W3P1_9BACL</name>
<dbReference type="Proteomes" id="UP000029431">
    <property type="component" value="Chromosome"/>
</dbReference>
<proteinExistence type="predicted"/>
<gene>
    <name evidence="1" type="ORF">ERIC2_c18580</name>
</gene>
<reference evidence="1 2" key="1">
    <citation type="journal article" date="2014" name="PLoS ONE">
        <title>How to Kill the Honey Bee Larva: Genomic Potential and Virulence Mechanisms of Paenibacillus larvae.</title>
        <authorList>
            <person name="Djukic M."/>
            <person name="Brzuszkiewicz E."/>
            <person name="Funfhaus A."/>
            <person name="Voss J."/>
            <person name="Gollnow K."/>
            <person name="Poppinga L."/>
            <person name="Liesegang H."/>
            <person name="Garcia-Gonzalez E."/>
            <person name="Genersch E."/>
            <person name="Daniel R."/>
        </authorList>
    </citation>
    <scope>NUCLEOTIDE SEQUENCE [LARGE SCALE GENOMIC DNA]</scope>
    <source>
        <strain evidence="1 2">DSM 25430</strain>
    </source>
</reference>
<accession>V9W3P1</accession>
<evidence type="ECO:0000313" key="1">
    <source>
        <dbReference type="EMBL" id="AHD05661.1"/>
    </source>
</evidence>
<sequence>MIEVLDWQHKLPHANLPHVKTYHMILPPVLAFLLPTGSYS</sequence>